<gene>
    <name evidence="3" type="ORF">SAMN04487944_108114</name>
</gene>
<dbReference type="Pfam" id="PF07833">
    <property type="entry name" value="Cu_amine_oxidN1"/>
    <property type="match status" value="1"/>
</dbReference>
<dbReference type="AlphaFoldDB" id="A0A1H9RCM9"/>
<dbReference type="InterPro" id="IPR036582">
    <property type="entry name" value="Mao_N_sf"/>
</dbReference>
<sequence length="467" mass="53254">MDRGLQKGIIALIIFICILPVGNLSAAPLNFPSKVEIKKMWEDIENANISQTHETLPIISYPYQLGTVDKSLLNQALQGTNFVRRLAGLPGDVILDPGLNDLAQHGALLLAASGDFSHTPQKPEDMSKEFYHRGYQSTSTSNISYGRNNLWANIIDGYMPDTGHNMESVGHRRWILNPPLKKTGFGLADSNGTMQVFDQSRQDAVNYNYIAWPVANFPAEVFKGDHPWSVSLNPDKYSLPKEEEVQVTITRQSDNKQWILDHQYNHVSSTNKYFNVNNERYGINNAIIFRPSGISIYDGKYLIEITGIKDIQGEPVTIEYAVDFFSMDSYFDEGEQELIQIGIIMQEEYAYLYNEEEQVELYQEKPFIYHGRTMVPLRLISEYLKMDVNWDQMTEEITITEGSTTIKLQANYKKAFINDRVYHLDVAPQIINGVTFVPVRFISEGLGAKVNWDQAEKKVSISRHYTH</sequence>
<protein>
    <submittedName>
        <fullName evidence="3">Copper amine oxidase N-terminal domain-containing protein</fullName>
    </submittedName>
</protein>
<dbReference type="Gene3D" id="3.30.457.10">
    <property type="entry name" value="Copper amine oxidase-like, N-terminal domain"/>
    <property type="match status" value="3"/>
</dbReference>
<evidence type="ECO:0000259" key="2">
    <source>
        <dbReference type="Pfam" id="PF07833"/>
    </source>
</evidence>
<dbReference type="EMBL" id="FOGL01000008">
    <property type="protein sequence ID" value="SER70472.1"/>
    <property type="molecule type" value="Genomic_DNA"/>
</dbReference>
<dbReference type="STRING" id="531814.SAMN04487944_108114"/>
<dbReference type="SUPFAM" id="SSF55383">
    <property type="entry name" value="Copper amine oxidase, domain N"/>
    <property type="match status" value="1"/>
</dbReference>
<dbReference type="OrthoDB" id="1432909at2"/>
<dbReference type="InterPro" id="IPR014044">
    <property type="entry name" value="CAP_dom"/>
</dbReference>
<dbReference type="CDD" id="cd05379">
    <property type="entry name" value="CAP_bacterial"/>
    <property type="match status" value="1"/>
</dbReference>
<keyword evidence="4" id="KW-1185">Reference proteome</keyword>
<dbReference type="RefSeq" id="WP_089740656.1">
    <property type="nucleotide sequence ID" value="NZ_FOGL01000008.1"/>
</dbReference>
<reference evidence="3 4" key="1">
    <citation type="submission" date="2016-10" db="EMBL/GenBank/DDBJ databases">
        <authorList>
            <person name="de Groot N.N."/>
        </authorList>
    </citation>
    <scope>NUCLEOTIDE SEQUENCE [LARGE SCALE GENOMIC DNA]</scope>
    <source>
        <strain evidence="3 4">CGMCC 1.7727</strain>
    </source>
</reference>
<dbReference type="InterPro" id="IPR035940">
    <property type="entry name" value="CAP_sf"/>
</dbReference>
<dbReference type="PANTHER" id="PTHR31157">
    <property type="entry name" value="SCP DOMAIN-CONTAINING PROTEIN"/>
    <property type="match status" value="1"/>
</dbReference>
<accession>A0A1H9RCM9</accession>
<dbReference type="Pfam" id="PF00188">
    <property type="entry name" value="CAP"/>
    <property type="match status" value="1"/>
</dbReference>
<proteinExistence type="predicted"/>
<dbReference type="Proteomes" id="UP000199687">
    <property type="component" value="Unassembled WGS sequence"/>
</dbReference>
<name>A0A1H9RCM9_9BACI</name>
<dbReference type="SUPFAM" id="SSF55797">
    <property type="entry name" value="PR-1-like"/>
    <property type="match status" value="1"/>
</dbReference>
<feature type="domain" description="Copper amine oxidase-like N-terminal" evidence="2">
    <location>
        <begin position="358"/>
        <end position="461"/>
    </location>
</feature>
<dbReference type="PANTHER" id="PTHR31157:SF1">
    <property type="entry name" value="SCP DOMAIN-CONTAINING PROTEIN"/>
    <property type="match status" value="1"/>
</dbReference>
<evidence type="ECO:0000313" key="4">
    <source>
        <dbReference type="Proteomes" id="UP000199687"/>
    </source>
</evidence>
<dbReference type="Gene3D" id="3.40.33.10">
    <property type="entry name" value="CAP"/>
    <property type="match status" value="1"/>
</dbReference>
<feature type="domain" description="SCP" evidence="1">
    <location>
        <begin position="81"/>
        <end position="193"/>
    </location>
</feature>
<organism evidence="3 4">
    <name type="scientific">Gracilibacillus ureilyticus</name>
    <dbReference type="NCBI Taxonomy" id="531814"/>
    <lineage>
        <taxon>Bacteria</taxon>
        <taxon>Bacillati</taxon>
        <taxon>Bacillota</taxon>
        <taxon>Bacilli</taxon>
        <taxon>Bacillales</taxon>
        <taxon>Bacillaceae</taxon>
        <taxon>Gracilibacillus</taxon>
    </lineage>
</organism>
<evidence type="ECO:0000313" key="3">
    <source>
        <dbReference type="EMBL" id="SER70472.1"/>
    </source>
</evidence>
<evidence type="ECO:0000259" key="1">
    <source>
        <dbReference type="Pfam" id="PF00188"/>
    </source>
</evidence>
<dbReference type="InterPro" id="IPR012854">
    <property type="entry name" value="Cu_amine_oxidase-like_N"/>
</dbReference>